<keyword evidence="2" id="KW-0378">Hydrolase</keyword>
<dbReference type="Gene3D" id="3.10.450.30">
    <property type="entry name" value="Microbial ribonucleases"/>
    <property type="match status" value="1"/>
</dbReference>
<keyword evidence="1" id="KW-0540">Nuclease</keyword>
<dbReference type="InterPro" id="IPR016191">
    <property type="entry name" value="Ribonuclease/ribotoxin"/>
</dbReference>
<evidence type="ECO:0000256" key="2">
    <source>
        <dbReference type="ARBA" id="ARBA00022801"/>
    </source>
</evidence>
<dbReference type="Pfam" id="PF00545">
    <property type="entry name" value="Ribonuclease"/>
    <property type="match status" value="1"/>
</dbReference>
<dbReference type="EMBL" id="JAUDZG010000003">
    <property type="protein sequence ID" value="KAK3307646.1"/>
    <property type="molecule type" value="Genomic_DNA"/>
</dbReference>
<dbReference type="GO" id="GO:0004521">
    <property type="term" value="F:RNA endonuclease activity"/>
    <property type="evidence" value="ECO:0007669"/>
    <property type="project" value="InterPro"/>
</dbReference>
<dbReference type="Proteomes" id="UP001273166">
    <property type="component" value="Unassembled WGS sequence"/>
</dbReference>
<gene>
    <name evidence="4" type="ORF">B0T15DRAFT_493112</name>
</gene>
<keyword evidence="3" id="KW-0732">Signal</keyword>
<sequence length="167" mass="18370">MKSYSIIVSLMAALAVGAPLEATNSNATVSNSNGTDTKIVPQAFTRFRCRNSEGAITFDKNRVFANVQNFPDRETPGLSGYPHEFSNFQGFAWDFNQWQCGNYEPLLEMPVFPDGHLYKWNVNRNAAGGESPGPARAIYTATGVIQFCGLIAHTSGNQGYFDKCEEI</sequence>
<proteinExistence type="predicted"/>
<accession>A0AAJ0GWW8</accession>
<dbReference type="RefSeq" id="XP_062723426.1">
    <property type="nucleotide sequence ID" value="XM_062866919.1"/>
</dbReference>
<name>A0AAJ0GWW8_9PEZI</name>
<reference evidence="4" key="2">
    <citation type="submission" date="2023-06" db="EMBL/GenBank/DDBJ databases">
        <authorList>
            <consortium name="Lawrence Berkeley National Laboratory"/>
            <person name="Mondo S.J."/>
            <person name="Hensen N."/>
            <person name="Bonometti L."/>
            <person name="Westerberg I."/>
            <person name="Brannstrom I.O."/>
            <person name="Guillou S."/>
            <person name="Cros-Aarteil S."/>
            <person name="Calhoun S."/>
            <person name="Haridas S."/>
            <person name="Kuo A."/>
            <person name="Pangilinan J."/>
            <person name="Riley R."/>
            <person name="Labutti K."/>
            <person name="Andreopoulos B."/>
            <person name="Lipzen A."/>
            <person name="Chen C."/>
            <person name="Yanf M."/>
            <person name="Daum C."/>
            <person name="Ng V."/>
            <person name="Clum A."/>
            <person name="Steindorff A."/>
            <person name="Ohm R."/>
            <person name="Martin F."/>
            <person name="Silar P."/>
            <person name="Natvig D."/>
            <person name="Lalanne C."/>
            <person name="Gautier V."/>
            <person name="Ament-Velasquez S.L."/>
            <person name="Kruys A."/>
            <person name="Hutchinson M.I."/>
            <person name="Powell A.J."/>
            <person name="Barry K."/>
            <person name="Miller A.N."/>
            <person name="Grigoriev I.V."/>
            <person name="Debuchy R."/>
            <person name="Gladieux P."/>
            <person name="Thoren M.H."/>
            <person name="Johannesson H."/>
        </authorList>
    </citation>
    <scope>NUCLEOTIDE SEQUENCE</scope>
    <source>
        <strain evidence="4">CBS 333.67</strain>
    </source>
</reference>
<dbReference type="SUPFAM" id="SSF53933">
    <property type="entry name" value="Microbial ribonucleases"/>
    <property type="match status" value="1"/>
</dbReference>
<dbReference type="GeneID" id="87885748"/>
<protein>
    <submittedName>
        <fullName evidence="4">Ribonuclease/ribotoxin</fullName>
    </submittedName>
</protein>
<evidence type="ECO:0000313" key="5">
    <source>
        <dbReference type="Proteomes" id="UP001273166"/>
    </source>
</evidence>
<reference evidence="4" key="1">
    <citation type="journal article" date="2023" name="Mol. Phylogenet. Evol.">
        <title>Genome-scale phylogeny and comparative genomics of the fungal order Sordariales.</title>
        <authorList>
            <person name="Hensen N."/>
            <person name="Bonometti L."/>
            <person name="Westerberg I."/>
            <person name="Brannstrom I.O."/>
            <person name="Guillou S."/>
            <person name="Cros-Aarteil S."/>
            <person name="Calhoun S."/>
            <person name="Haridas S."/>
            <person name="Kuo A."/>
            <person name="Mondo S."/>
            <person name="Pangilinan J."/>
            <person name="Riley R."/>
            <person name="LaButti K."/>
            <person name="Andreopoulos B."/>
            <person name="Lipzen A."/>
            <person name="Chen C."/>
            <person name="Yan M."/>
            <person name="Daum C."/>
            <person name="Ng V."/>
            <person name="Clum A."/>
            <person name="Steindorff A."/>
            <person name="Ohm R.A."/>
            <person name="Martin F."/>
            <person name="Silar P."/>
            <person name="Natvig D.O."/>
            <person name="Lalanne C."/>
            <person name="Gautier V."/>
            <person name="Ament-Velasquez S.L."/>
            <person name="Kruys A."/>
            <person name="Hutchinson M.I."/>
            <person name="Powell A.J."/>
            <person name="Barry K."/>
            <person name="Miller A.N."/>
            <person name="Grigoriev I.V."/>
            <person name="Debuchy R."/>
            <person name="Gladieux P."/>
            <person name="Hiltunen Thoren M."/>
            <person name="Johannesson H."/>
        </authorList>
    </citation>
    <scope>NUCLEOTIDE SEQUENCE</scope>
    <source>
        <strain evidence="4">CBS 333.67</strain>
    </source>
</reference>
<organism evidence="4 5">
    <name type="scientific">Chaetomium strumarium</name>
    <dbReference type="NCBI Taxonomy" id="1170767"/>
    <lineage>
        <taxon>Eukaryota</taxon>
        <taxon>Fungi</taxon>
        <taxon>Dikarya</taxon>
        <taxon>Ascomycota</taxon>
        <taxon>Pezizomycotina</taxon>
        <taxon>Sordariomycetes</taxon>
        <taxon>Sordariomycetidae</taxon>
        <taxon>Sordariales</taxon>
        <taxon>Chaetomiaceae</taxon>
        <taxon>Chaetomium</taxon>
    </lineage>
</organism>
<dbReference type="AlphaFoldDB" id="A0AAJ0GWW8"/>
<dbReference type="GO" id="GO:0003723">
    <property type="term" value="F:RNA binding"/>
    <property type="evidence" value="ECO:0007669"/>
    <property type="project" value="InterPro"/>
</dbReference>
<feature type="chain" id="PRO_5042513013" evidence="3">
    <location>
        <begin position="18"/>
        <end position="167"/>
    </location>
</feature>
<evidence type="ECO:0000256" key="3">
    <source>
        <dbReference type="SAM" id="SignalP"/>
    </source>
</evidence>
<feature type="signal peptide" evidence="3">
    <location>
        <begin position="1"/>
        <end position="17"/>
    </location>
</feature>
<dbReference type="GO" id="GO:0016787">
    <property type="term" value="F:hydrolase activity"/>
    <property type="evidence" value="ECO:0007669"/>
    <property type="project" value="UniProtKB-KW"/>
</dbReference>
<evidence type="ECO:0000313" key="4">
    <source>
        <dbReference type="EMBL" id="KAK3307646.1"/>
    </source>
</evidence>
<comment type="caution">
    <text evidence="4">The sequence shown here is derived from an EMBL/GenBank/DDBJ whole genome shotgun (WGS) entry which is preliminary data.</text>
</comment>
<dbReference type="InterPro" id="IPR000026">
    <property type="entry name" value="N1-like"/>
</dbReference>
<keyword evidence="5" id="KW-1185">Reference proteome</keyword>
<evidence type="ECO:0000256" key="1">
    <source>
        <dbReference type="ARBA" id="ARBA00022722"/>
    </source>
</evidence>